<dbReference type="Gene3D" id="3.40.50.1820">
    <property type="entry name" value="alpha/beta hydrolase"/>
    <property type="match status" value="1"/>
</dbReference>
<comment type="caution">
    <text evidence="1">The sequence shown here is derived from an EMBL/GenBank/DDBJ whole genome shotgun (WGS) entry which is preliminary data.</text>
</comment>
<protein>
    <recommendedName>
        <fullName evidence="2">Alpha/beta hydrolase fold-3 domain-containing protein</fullName>
    </recommendedName>
</protein>
<dbReference type="AlphaFoldDB" id="X1QNN1"/>
<organism evidence="1">
    <name type="scientific">marine sediment metagenome</name>
    <dbReference type="NCBI Taxonomy" id="412755"/>
    <lineage>
        <taxon>unclassified sequences</taxon>
        <taxon>metagenomes</taxon>
        <taxon>ecological metagenomes</taxon>
    </lineage>
</organism>
<proteinExistence type="predicted"/>
<evidence type="ECO:0000313" key="1">
    <source>
        <dbReference type="EMBL" id="GAI56391.1"/>
    </source>
</evidence>
<name>X1QNN1_9ZZZZ</name>
<evidence type="ECO:0008006" key="2">
    <source>
        <dbReference type="Google" id="ProtNLM"/>
    </source>
</evidence>
<dbReference type="InterPro" id="IPR029058">
    <property type="entry name" value="AB_hydrolase_fold"/>
</dbReference>
<reference evidence="1" key="1">
    <citation type="journal article" date="2014" name="Front. Microbiol.">
        <title>High frequency of phylogenetically diverse reductive dehalogenase-homologous genes in deep subseafloor sedimentary metagenomes.</title>
        <authorList>
            <person name="Kawai M."/>
            <person name="Futagami T."/>
            <person name="Toyoda A."/>
            <person name="Takaki Y."/>
            <person name="Nishi S."/>
            <person name="Hori S."/>
            <person name="Arai W."/>
            <person name="Tsubouchi T."/>
            <person name="Morono Y."/>
            <person name="Uchiyama I."/>
            <person name="Ito T."/>
            <person name="Fujiyama A."/>
            <person name="Inagaki F."/>
            <person name="Takami H."/>
        </authorList>
    </citation>
    <scope>NUCLEOTIDE SEQUENCE</scope>
    <source>
        <strain evidence="1">Expedition CK06-06</strain>
    </source>
</reference>
<dbReference type="SUPFAM" id="SSF53474">
    <property type="entry name" value="alpha/beta-Hydrolases"/>
    <property type="match status" value="1"/>
</dbReference>
<feature type="non-terminal residue" evidence="1">
    <location>
        <position position="1"/>
    </location>
</feature>
<dbReference type="EMBL" id="BARV01039346">
    <property type="protein sequence ID" value="GAI56391.1"/>
    <property type="molecule type" value="Genomic_DNA"/>
</dbReference>
<gene>
    <name evidence="1" type="ORF">S06H3_60338</name>
</gene>
<sequence>SYQFLNPWLPEIDEWALLLDKISEKGIKGYVVFGDKDDDCYECTRKLADLLNIKKISYELNIFKGLDHDYPDNFNEILPKAIEFISKS</sequence>
<accession>X1QNN1</accession>